<dbReference type="AlphaFoldDB" id="A0A150X0B5"/>
<comment type="caution">
    <text evidence="1">The sequence shown here is derived from an EMBL/GenBank/DDBJ whole genome shotgun (WGS) entry which is preliminary data.</text>
</comment>
<evidence type="ECO:0000313" key="2">
    <source>
        <dbReference type="Proteomes" id="UP000075583"/>
    </source>
</evidence>
<dbReference type="EMBL" id="LQZQ01000049">
    <property type="protein sequence ID" value="KYG72163.1"/>
    <property type="molecule type" value="Genomic_DNA"/>
</dbReference>
<reference evidence="1" key="1">
    <citation type="submission" date="2016-01" db="EMBL/GenBank/DDBJ databases">
        <title>Genome sequencing of Roseivirga ehrenbergii KMM 6017.</title>
        <authorList>
            <person name="Selvaratnam C."/>
            <person name="Thevarajoo S."/>
            <person name="Goh K.M."/>
            <person name="Ee R."/>
            <person name="Chan K.-G."/>
            <person name="Chong C.S."/>
        </authorList>
    </citation>
    <scope>NUCLEOTIDE SEQUENCE [LARGE SCALE GENOMIC DNA]</scope>
    <source>
        <strain evidence="1">KMM 6017</strain>
    </source>
</reference>
<gene>
    <name evidence="1" type="ORF">MB14_08935</name>
</gene>
<protein>
    <submittedName>
        <fullName evidence="1">Uncharacterized protein</fullName>
    </submittedName>
</protein>
<proteinExistence type="predicted"/>
<keyword evidence="2" id="KW-1185">Reference proteome</keyword>
<accession>A0A150X0B5</accession>
<name>A0A150X0B5_ROSEK</name>
<dbReference type="Proteomes" id="UP000075583">
    <property type="component" value="Unassembled WGS sequence"/>
</dbReference>
<organism evidence="1 2">
    <name type="scientific">Roseivirga ehrenbergii (strain DSM 102268 / JCM 13514 / KCTC 12282 / NCIMB 14502 / KMM 6017)</name>
    <dbReference type="NCBI Taxonomy" id="279360"/>
    <lineage>
        <taxon>Bacteria</taxon>
        <taxon>Pseudomonadati</taxon>
        <taxon>Bacteroidota</taxon>
        <taxon>Cytophagia</taxon>
        <taxon>Cytophagales</taxon>
        <taxon>Roseivirgaceae</taxon>
        <taxon>Roseivirga</taxon>
    </lineage>
</organism>
<dbReference type="STRING" id="279360.MB14_08935"/>
<evidence type="ECO:0000313" key="1">
    <source>
        <dbReference type="EMBL" id="KYG72163.1"/>
    </source>
</evidence>
<sequence length="60" mass="6883">MANPLFKPSLLNIFEGKQILRLLEEGSWKTEVGRGIRKKEVRRPKSEESASRLGTVILKF</sequence>